<dbReference type="EMBL" id="JAGISH010000004">
    <property type="protein sequence ID" value="MBP0482551.1"/>
    <property type="molecule type" value="Genomic_DNA"/>
</dbReference>
<organism evidence="3 4">
    <name type="scientific">Sagittula salina</name>
    <dbReference type="NCBI Taxonomy" id="2820268"/>
    <lineage>
        <taxon>Bacteria</taxon>
        <taxon>Pseudomonadati</taxon>
        <taxon>Pseudomonadota</taxon>
        <taxon>Alphaproteobacteria</taxon>
        <taxon>Rhodobacterales</taxon>
        <taxon>Roseobacteraceae</taxon>
        <taxon>Sagittula</taxon>
    </lineage>
</organism>
<dbReference type="SMART" id="SM01126">
    <property type="entry name" value="DDE_Tnp_IS1595"/>
    <property type="match status" value="1"/>
</dbReference>
<evidence type="ECO:0000256" key="1">
    <source>
        <dbReference type="SAM" id="MobiDB-lite"/>
    </source>
</evidence>
<accession>A0A940MPV4</accession>
<dbReference type="InterPro" id="IPR024445">
    <property type="entry name" value="Tnp_ISXO2-like"/>
</dbReference>
<dbReference type="RefSeq" id="WP_209360469.1">
    <property type="nucleotide sequence ID" value="NZ_JAGISH010000004.1"/>
</dbReference>
<dbReference type="AlphaFoldDB" id="A0A940MPV4"/>
<sequence>MAHIHRPGLFIELMRNMLDPNETPLSCRKMAHRLGLSKDTVWRWRMVILEHLASVPPEVMTGIVETDETYQRESRKGSREWVRKAANPNDPSIPTPPRRRWKDYGRKGPPQAIVRQWLLPILGVVDRTGAASFQLIADTKQPTIDAALAPQVAGDAMMLFDGAPQYEAIARARGLSYKVLIAGRRSRTTPKAFHLNSVNGLHAEWKSDFRTPFRGPATKYLAGYARWMVARRKGDAVEAFRAILA</sequence>
<dbReference type="NCBIfam" id="NF033547">
    <property type="entry name" value="transpos_IS1595"/>
    <property type="match status" value="1"/>
</dbReference>
<reference evidence="3" key="1">
    <citation type="submission" date="2021-03" db="EMBL/GenBank/DDBJ databases">
        <title>Sagittula salina sp. nov. strain M10.9X isolated from the marine waste.</title>
        <authorList>
            <person name="Satari L."/>
            <person name="Molina-Menor E."/>
            <person name="Vidal-Verdu A."/>
            <person name="Pascual J."/>
            <person name="Pereto J."/>
            <person name="Porcar M."/>
        </authorList>
    </citation>
    <scope>NUCLEOTIDE SEQUENCE</scope>
    <source>
        <strain evidence="3">M10.9X</strain>
    </source>
</reference>
<evidence type="ECO:0000313" key="3">
    <source>
        <dbReference type="EMBL" id="MBP0482551.1"/>
    </source>
</evidence>
<name>A0A940MPV4_9RHOB</name>
<feature type="domain" description="ISXO2-like transposase" evidence="2">
    <location>
        <begin position="59"/>
        <end position="233"/>
    </location>
</feature>
<dbReference type="Proteomes" id="UP000675940">
    <property type="component" value="Unassembled WGS sequence"/>
</dbReference>
<evidence type="ECO:0000313" key="4">
    <source>
        <dbReference type="Proteomes" id="UP000675940"/>
    </source>
</evidence>
<protein>
    <submittedName>
        <fullName evidence="3">IS1595 family transposase</fullName>
    </submittedName>
</protein>
<evidence type="ECO:0000259" key="2">
    <source>
        <dbReference type="SMART" id="SM01126"/>
    </source>
</evidence>
<gene>
    <name evidence="3" type="ORF">J5474_08615</name>
</gene>
<proteinExistence type="predicted"/>
<feature type="region of interest" description="Disordered" evidence="1">
    <location>
        <begin position="67"/>
        <end position="104"/>
    </location>
</feature>
<comment type="caution">
    <text evidence="3">The sequence shown here is derived from an EMBL/GenBank/DDBJ whole genome shotgun (WGS) entry which is preliminary data.</text>
</comment>
<feature type="compositionally biased region" description="Basic and acidic residues" evidence="1">
    <location>
        <begin position="69"/>
        <end position="83"/>
    </location>
</feature>
<keyword evidence="4" id="KW-1185">Reference proteome</keyword>